<feature type="compositionally biased region" description="Basic and acidic residues" evidence="2">
    <location>
        <begin position="634"/>
        <end position="651"/>
    </location>
</feature>
<feature type="compositionally biased region" description="Low complexity" evidence="2">
    <location>
        <begin position="1060"/>
        <end position="1071"/>
    </location>
</feature>
<dbReference type="InterPro" id="IPR027417">
    <property type="entry name" value="P-loop_NTPase"/>
</dbReference>
<feature type="region of interest" description="Disordered" evidence="2">
    <location>
        <begin position="1"/>
        <end position="25"/>
    </location>
</feature>
<evidence type="ECO:0000313" key="3">
    <source>
        <dbReference type="EMBL" id="TGG80859.1"/>
    </source>
</evidence>
<accession>A0A8H1L9W9</accession>
<feature type="compositionally biased region" description="Low complexity" evidence="2">
    <location>
        <begin position="1031"/>
        <end position="1049"/>
    </location>
</feature>
<feature type="region of interest" description="Disordered" evidence="2">
    <location>
        <begin position="1105"/>
        <end position="1124"/>
    </location>
</feature>
<feature type="region of interest" description="Disordered" evidence="2">
    <location>
        <begin position="525"/>
        <end position="562"/>
    </location>
</feature>
<dbReference type="Proteomes" id="UP000298111">
    <property type="component" value="Unassembled WGS sequence"/>
</dbReference>
<feature type="region of interest" description="Disordered" evidence="2">
    <location>
        <begin position="386"/>
        <end position="415"/>
    </location>
</feature>
<organism evidence="3 4">
    <name type="scientific">Streptomyces albus</name>
    <dbReference type="NCBI Taxonomy" id="1888"/>
    <lineage>
        <taxon>Bacteria</taxon>
        <taxon>Bacillati</taxon>
        <taxon>Actinomycetota</taxon>
        <taxon>Actinomycetes</taxon>
        <taxon>Kitasatosporales</taxon>
        <taxon>Streptomycetaceae</taxon>
        <taxon>Streptomyces</taxon>
    </lineage>
</organism>
<keyword evidence="1" id="KW-0175">Coiled coil</keyword>
<dbReference type="SUPFAM" id="SSF52540">
    <property type="entry name" value="P-loop containing nucleoside triphosphate hydrolases"/>
    <property type="match status" value="1"/>
</dbReference>
<feature type="region of interest" description="Disordered" evidence="2">
    <location>
        <begin position="634"/>
        <end position="658"/>
    </location>
</feature>
<evidence type="ECO:0000256" key="1">
    <source>
        <dbReference type="SAM" id="Coils"/>
    </source>
</evidence>
<evidence type="ECO:0000256" key="2">
    <source>
        <dbReference type="SAM" id="MobiDB-lite"/>
    </source>
</evidence>
<evidence type="ECO:0008006" key="5">
    <source>
        <dbReference type="Google" id="ProtNLM"/>
    </source>
</evidence>
<dbReference type="Gene3D" id="3.40.50.300">
    <property type="entry name" value="P-loop containing nucleotide triphosphate hydrolases"/>
    <property type="match status" value="1"/>
</dbReference>
<sequence length="1674" mass="181764">MSVTDHPTAPPATTVPLGQPGADGRWQPTRAGIVNSWAWASEDLLFADGWLTLAGPNGSGKSLTASMLVTVLLDADTSQTALSVSGKAAGTLTSRHTDFNDREDRTGAWWLEYGLRDPGTGEVRFLTTGLWLRATGGHLHRAFFLAPARIGTDLLLQRDREPVRIEDLAEQLAACDGELFTASPSLRTKALAHLPVVEDERDYRSTIRTRLFAPLDEVQFDALIAVLRSLRSLRTAEAISPTRMRQVLTDALPALDTDSLTLIAEAMERIAELETQLQRTRDEAKLLQSTDRAYRRYLTTVAQTQAAALTAANTEVDDQTRRTREATSQLQAAQAAEAAADTEHTATLSRISELEGRLEAADSELRGHAGADLPLREIRAAELATAAEEAAERAEQATTDASAATEQADSSADLARTSQHHLLRLADELRHTASTLGAEAAIERLLAATGQLTSADIGSNTAIDIDALCATPGAWAEARTSQIRAVDDALRRHQLAQEAEYTAAEELRAAEDGEDTHRRLAAEATAHRQHTEHELASRTTEWSAATRQLEPAPSELTTCPDDERRVDLGQLTTWLASAAAAARARIDLPRHQQTAATDAALAAEAAATAERARAVHQAAQAAAAEAMAAYRDAQETARAETEEAERQRDQAHAAYQQATDAARADLAAAQQRWNAGVDAAARTARTWLGDVHRWRADLVHLSAEAIQVPDALAPDCPADDTETWLGTFRPADIELMAQRAHAATAPRLHHHAEAAEHQADLAAADVAAIEAKLAASRQAAATPPAPPWRTRQEGDGIPLWALVDFAPHLTDIEASRLEGALLVAGILDALVTPDGHAVAGDLTLTPTLHPAAGTTLADLLRLEPDPAIDPDRIRRLLHAIPVDAPGSDLATGRLASGVLTAAAPDGYRAAYIGRTARERARLERVAALESDLAAAAQRLAAAREEVRRRRQDIQAADDERDAFPNAAALLTATQNVARLRRDTETVQRQTDSRIADAGHSRQQALAQLETAAVARAARLAAAEQELRHAEQAATDTGTQADQAHQALDQRQQDAQRSEAARAAAADAQQQADAEQAAFPLAALAAARTAQEAEDDADDALTRARSTALAAAERHRTAGETVKGALRTLNRRATLPDGTLLPTEPAALDRHHRATEQLASQTEAWKHAALRATDLLQRASRDAHAAKDWTSRCERAHQQADAARRDAQREAAAVAEIRALHGAEYERLRQHRANTATMLNHTRTQAEQLLQQRNNAAVQAATAQATLESIAPYRQAAESRRDACLRQLSRLAEENLATVPEDLPTDDTGRPAHLTAGLAWARRLLADRPASADRLATLTQNRDRALAVLETSARTANTALVRFDRQVTLISIENTDWRRAVVADPGAARGEDLHTAVQALEATAGQLEDDLRADIKQTLKTSLFTRLRSDVRLRREAAQELVRKIRSTLSEVRTGVAGVGVQVEWTVREDEDAQRMVELISQPPSDAVFEQMYAVLRQRMDEKAGEPWADRVAHTFDYRAWHDWEISLTHASFGDGSTEKFRKVTARSNPLEALSTGERRLATMLPLLAAAWSMYSGEGFHGPRLLSVDEIDAAFDEPNLRQVLALLRSWDFDVLATAPFMTPMIKQEAGKVMVHQVVTAGRHRVTVPWLWQGHGEPQPLTLDLALDPAHREEPM</sequence>
<comment type="caution">
    <text evidence="3">The sequence shown here is derived from an EMBL/GenBank/DDBJ whole genome shotgun (WGS) entry which is preliminary data.</text>
</comment>
<gene>
    <name evidence="3" type="ORF">D8771_20785</name>
</gene>
<feature type="compositionally biased region" description="Basic and acidic residues" evidence="2">
    <location>
        <begin position="1050"/>
        <end position="1059"/>
    </location>
</feature>
<feature type="compositionally biased region" description="Basic and acidic residues" evidence="2">
    <location>
        <begin position="525"/>
        <end position="536"/>
    </location>
</feature>
<feature type="coiled-coil region" evidence="1">
    <location>
        <begin position="925"/>
        <end position="959"/>
    </location>
</feature>
<dbReference type="RefSeq" id="WP_053934875.1">
    <property type="nucleotide sequence ID" value="NZ_CP103060.1"/>
</dbReference>
<feature type="coiled-coil region" evidence="1">
    <location>
        <begin position="263"/>
        <end position="290"/>
    </location>
</feature>
<proteinExistence type="predicted"/>
<protein>
    <recommendedName>
        <fullName evidence="5">Exonuclease SbcCD, C subunit</fullName>
    </recommendedName>
</protein>
<evidence type="ECO:0000313" key="4">
    <source>
        <dbReference type="Proteomes" id="UP000298111"/>
    </source>
</evidence>
<dbReference type="PANTHER" id="PTHR45615">
    <property type="entry name" value="MYOSIN HEAVY CHAIN, NON-MUSCLE"/>
    <property type="match status" value="1"/>
</dbReference>
<feature type="region of interest" description="Disordered" evidence="2">
    <location>
        <begin position="1025"/>
        <end position="1071"/>
    </location>
</feature>
<feature type="compositionally biased region" description="Polar residues" evidence="2">
    <location>
        <begin position="537"/>
        <end position="546"/>
    </location>
</feature>
<name>A0A8H1L9W9_9ACTN</name>
<dbReference type="EMBL" id="RCIY01000068">
    <property type="protein sequence ID" value="TGG80859.1"/>
    <property type="molecule type" value="Genomic_DNA"/>
</dbReference>
<dbReference type="PANTHER" id="PTHR45615:SF66">
    <property type="entry name" value="CARD DOMAIN-CONTAINING PROTEIN"/>
    <property type="match status" value="1"/>
</dbReference>
<reference evidence="3 4" key="1">
    <citation type="submission" date="2018-10" db="EMBL/GenBank/DDBJ databases">
        <title>Isolation of pseudouridimycin from Streptomyces albus DSM 40763.</title>
        <authorList>
            <person name="Rosenqvist P."/>
            <person name="Metsae-Ketelae M."/>
            <person name="Virta P."/>
        </authorList>
    </citation>
    <scope>NUCLEOTIDE SEQUENCE [LARGE SCALE GENOMIC DNA]</scope>
    <source>
        <strain evidence="3 4">DSM 40763</strain>
    </source>
</reference>
<dbReference type="GeneID" id="84311342"/>